<dbReference type="AlphaFoldDB" id="A0A841IRH4"/>
<evidence type="ECO:0000256" key="1">
    <source>
        <dbReference type="SAM" id="Phobius"/>
    </source>
</evidence>
<feature type="transmembrane region" description="Helical" evidence="1">
    <location>
        <begin position="468"/>
        <end position="487"/>
    </location>
</feature>
<keyword evidence="1" id="KW-0812">Transmembrane</keyword>
<protein>
    <submittedName>
        <fullName evidence="2">Uncharacterized protein</fullName>
    </submittedName>
</protein>
<keyword evidence="3" id="KW-1185">Reference proteome</keyword>
<feature type="transmembrane region" description="Helical" evidence="1">
    <location>
        <begin position="253"/>
        <end position="275"/>
    </location>
</feature>
<feature type="transmembrane region" description="Helical" evidence="1">
    <location>
        <begin position="220"/>
        <end position="241"/>
    </location>
</feature>
<gene>
    <name evidence="2" type="ORF">FHS13_002771</name>
</gene>
<feature type="transmembrane region" description="Helical" evidence="1">
    <location>
        <begin position="36"/>
        <end position="58"/>
    </location>
</feature>
<dbReference type="RefSeq" id="WP_425491174.1">
    <property type="nucleotide sequence ID" value="NZ_JACHJO010000008.1"/>
</dbReference>
<organism evidence="2 3">
    <name type="scientific">Nocardiopsis algeriensis</name>
    <dbReference type="NCBI Taxonomy" id="1478215"/>
    <lineage>
        <taxon>Bacteria</taxon>
        <taxon>Bacillati</taxon>
        <taxon>Actinomycetota</taxon>
        <taxon>Actinomycetes</taxon>
        <taxon>Streptosporangiales</taxon>
        <taxon>Nocardiopsidaceae</taxon>
        <taxon>Nocardiopsis</taxon>
    </lineage>
</organism>
<reference evidence="2 3" key="1">
    <citation type="submission" date="2020-08" db="EMBL/GenBank/DDBJ databases">
        <title>Genomic Encyclopedia of Type Strains, Phase III (KMG-III): the genomes of soil and plant-associated and newly described type strains.</title>
        <authorList>
            <person name="Whitman W."/>
        </authorList>
    </citation>
    <scope>NUCLEOTIDE SEQUENCE [LARGE SCALE GENOMIC DNA]</scope>
    <source>
        <strain evidence="2 3">CECT 8712</strain>
    </source>
</reference>
<evidence type="ECO:0000313" key="2">
    <source>
        <dbReference type="EMBL" id="MBB6120810.1"/>
    </source>
</evidence>
<comment type="caution">
    <text evidence="2">The sequence shown here is derived from an EMBL/GenBank/DDBJ whole genome shotgun (WGS) entry which is preliminary data.</text>
</comment>
<evidence type="ECO:0000313" key="3">
    <source>
        <dbReference type="Proteomes" id="UP000536604"/>
    </source>
</evidence>
<dbReference type="Proteomes" id="UP000536604">
    <property type="component" value="Unassembled WGS sequence"/>
</dbReference>
<dbReference type="EMBL" id="JACHJO010000008">
    <property type="protein sequence ID" value="MBB6120810.1"/>
    <property type="molecule type" value="Genomic_DNA"/>
</dbReference>
<name>A0A841IRH4_9ACTN</name>
<keyword evidence="1" id="KW-0472">Membrane</keyword>
<sequence>MTTTEPPVRPAPRGRSAARAGWDVLRTWTATTPARVWLLTVLCVTTVLGLFASASFTLGQTREGLDVLGRDAGPQAMATTELYLALADMDAKTSDVLLMGTDHDLGSGRDDALEQYEASRKQANEALLHAASLTEGDTVEERNVQEVLEGMGAYEQLATEARLRNDEAEAPPGEVDGQALETYRRATLMMHTELLPKAFNLGLDSSAIVRADHEERQASVAVGLLGVGGAGAAAMLALVALQGFLRVRFRRRFNLPLLGATLLTGALTLGAVLALDTSGGYQREAKEEGLDAAMSLARAQAIATDMQADQSRYLLDPEMADNYQQVYLERAQQVLFRPVNNLEDYYDAVEEVAVSYPELPGRGGAGEDDPGTLGYLGQKAQDAVLPGHEDELAEVLEAYSALQGQDEELRAAAGAGDTEEAIGVRMGITHSEDGAFRDYEQALGDLTDLHEEAFEQGIGRGDAVLAPWLWLLPAGAAALLLLILFGVRPRLTEYR</sequence>
<proteinExistence type="predicted"/>
<accession>A0A841IRH4</accession>
<keyword evidence="1" id="KW-1133">Transmembrane helix</keyword>